<keyword evidence="2" id="KW-0548">Nucleotidyltransferase</keyword>
<proteinExistence type="predicted"/>
<keyword evidence="2" id="KW-0808">Transferase</keyword>
<keyword evidence="2" id="KW-0695">RNA-directed DNA polymerase</keyword>
<dbReference type="Pfam" id="PF00078">
    <property type="entry name" value="RVT_1"/>
    <property type="match status" value="1"/>
</dbReference>
<dbReference type="EMBL" id="KZ505646">
    <property type="protein sequence ID" value="PKU48815.1"/>
    <property type="molecule type" value="Genomic_DNA"/>
</dbReference>
<dbReference type="PANTHER" id="PTHR33332">
    <property type="entry name" value="REVERSE TRANSCRIPTASE DOMAIN-CONTAINING PROTEIN"/>
    <property type="match status" value="1"/>
</dbReference>
<reference evidence="3" key="2">
    <citation type="submission" date="2017-12" db="EMBL/GenBank/DDBJ databases">
        <title>Genome sequence of the Bar-tailed Godwit (Limosa lapponica baueri).</title>
        <authorList>
            <person name="Lima N.C.B."/>
            <person name="Parody-Merino A.M."/>
            <person name="Battley P.F."/>
            <person name="Fidler A.E."/>
            <person name="Prosdocimi F."/>
        </authorList>
    </citation>
    <scope>NUCLEOTIDE SEQUENCE [LARGE SCALE GENOMIC DNA]</scope>
</reference>
<keyword evidence="3" id="KW-1185">Reference proteome</keyword>
<dbReference type="InterPro" id="IPR043502">
    <property type="entry name" value="DNA/RNA_pol_sf"/>
</dbReference>
<evidence type="ECO:0000259" key="1">
    <source>
        <dbReference type="PROSITE" id="PS50878"/>
    </source>
</evidence>
<name>A0A2I0URY3_LIMLA</name>
<dbReference type="SUPFAM" id="SSF56672">
    <property type="entry name" value="DNA/RNA polymerases"/>
    <property type="match status" value="1"/>
</dbReference>
<accession>A0A2I0URY3</accession>
<dbReference type="InterPro" id="IPR000477">
    <property type="entry name" value="RT_dom"/>
</dbReference>
<reference evidence="3" key="1">
    <citation type="submission" date="2017-11" db="EMBL/GenBank/DDBJ databases">
        <authorList>
            <person name="Lima N.C."/>
            <person name="Parody-Merino A.M."/>
            <person name="Battley P.F."/>
            <person name="Fidler A.E."/>
            <person name="Prosdocimi F."/>
        </authorList>
    </citation>
    <scope>NUCLEOTIDE SEQUENCE [LARGE SCALE GENOMIC DNA]</scope>
</reference>
<dbReference type="PROSITE" id="PS50878">
    <property type="entry name" value="RT_POL"/>
    <property type="match status" value="1"/>
</dbReference>
<dbReference type="AlphaFoldDB" id="A0A2I0URY3"/>
<dbReference type="Proteomes" id="UP000233556">
    <property type="component" value="Unassembled WGS sequence"/>
</dbReference>
<dbReference type="GO" id="GO:0003964">
    <property type="term" value="F:RNA-directed DNA polymerase activity"/>
    <property type="evidence" value="ECO:0007669"/>
    <property type="project" value="UniProtKB-KW"/>
</dbReference>
<evidence type="ECO:0000313" key="2">
    <source>
        <dbReference type="EMBL" id="PKU48815.1"/>
    </source>
</evidence>
<gene>
    <name evidence="2" type="ORF">llap_887</name>
</gene>
<protein>
    <submittedName>
        <fullName evidence="2">Rna-directed dna polymerase from mobile element jockey-like</fullName>
    </submittedName>
</protein>
<organism evidence="2 3">
    <name type="scientific">Limosa lapponica baueri</name>
    <dbReference type="NCBI Taxonomy" id="1758121"/>
    <lineage>
        <taxon>Eukaryota</taxon>
        <taxon>Metazoa</taxon>
        <taxon>Chordata</taxon>
        <taxon>Craniata</taxon>
        <taxon>Vertebrata</taxon>
        <taxon>Euteleostomi</taxon>
        <taxon>Archelosauria</taxon>
        <taxon>Archosauria</taxon>
        <taxon>Dinosauria</taxon>
        <taxon>Saurischia</taxon>
        <taxon>Theropoda</taxon>
        <taxon>Coelurosauria</taxon>
        <taxon>Aves</taxon>
        <taxon>Neognathae</taxon>
        <taxon>Neoaves</taxon>
        <taxon>Charadriiformes</taxon>
        <taxon>Scolopacidae</taxon>
        <taxon>Limosa</taxon>
    </lineage>
</organism>
<dbReference type="OrthoDB" id="416454at2759"/>
<evidence type="ECO:0000313" key="3">
    <source>
        <dbReference type="Proteomes" id="UP000233556"/>
    </source>
</evidence>
<sequence>MEQILLEAMLRHMEDREVIRDSQQGFTKGKSCLTSLVAFYDGVATSEGKGRAMDVVYLDFCKAFDTVPHNILLSKLERDGFDGWTVQWTRNCHIQRVVVNGSMSRWRLVTSGVPQGSVLGSVLFNVFINDIDSGIECTLSKFPDDTKLSGVVDTPEGQDIIQGQGR</sequence>
<feature type="domain" description="Reverse transcriptase" evidence="1">
    <location>
        <begin position="1"/>
        <end position="166"/>
    </location>
</feature>